<dbReference type="SUPFAM" id="SSF51206">
    <property type="entry name" value="cAMP-binding domain-like"/>
    <property type="match status" value="2"/>
</dbReference>
<dbReference type="PANTHER" id="PTHR23011:SF28">
    <property type="entry name" value="CYCLIC NUCLEOTIDE-BINDING DOMAIN CONTAINING PROTEIN"/>
    <property type="match status" value="1"/>
</dbReference>
<reference evidence="3" key="1">
    <citation type="journal article" date="2015" name="PLoS ONE">
        <title>Comprehensive Evaluation of Toxoplasma gondii VEG and Neospora caninum LIV Genomes with Tachyzoite Stage Transcriptome and Proteome Defines Novel Transcript Features.</title>
        <authorList>
            <person name="Ramaprasad A."/>
            <person name="Mourier T."/>
            <person name="Naeem R."/>
            <person name="Malas T.B."/>
            <person name="Moussa E."/>
            <person name="Panigrahi A."/>
            <person name="Vermont S.J."/>
            <person name="Otto T.D."/>
            <person name="Wastling J."/>
            <person name="Pain A."/>
        </authorList>
    </citation>
    <scope>NUCLEOTIDE SEQUENCE</scope>
    <source>
        <strain evidence="3">Liverpool</strain>
    </source>
</reference>
<protein>
    <submittedName>
        <fullName evidence="3">Cyclic nucleotide-binding domain containing protein, putative</fullName>
    </submittedName>
</protein>
<dbReference type="PROSITE" id="PS00889">
    <property type="entry name" value="CNMP_BINDING_2"/>
    <property type="match status" value="1"/>
</dbReference>
<dbReference type="Gene3D" id="2.60.120.10">
    <property type="entry name" value="Jelly Rolls"/>
    <property type="match status" value="2"/>
</dbReference>
<name>A0A0F7U8N2_NEOCL</name>
<dbReference type="CDD" id="cd00038">
    <property type="entry name" value="CAP_ED"/>
    <property type="match status" value="1"/>
</dbReference>
<dbReference type="AlphaFoldDB" id="A0A0F7U8N2"/>
<dbReference type="SMART" id="SM00100">
    <property type="entry name" value="cNMP"/>
    <property type="match status" value="2"/>
</dbReference>
<gene>
    <name evidence="3" type="ORF">BN1204_020780</name>
</gene>
<organism evidence="3">
    <name type="scientific">Neospora caninum (strain Liverpool)</name>
    <dbReference type="NCBI Taxonomy" id="572307"/>
    <lineage>
        <taxon>Eukaryota</taxon>
        <taxon>Sar</taxon>
        <taxon>Alveolata</taxon>
        <taxon>Apicomplexa</taxon>
        <taxon>Conoidasida</taxon>
        <taxon>Coccidia</taxon>
        <taxon>Eucoccidiorida</taxon>
        <taxon>Eimeriorina</taxon>
        <taxon>Sarcocystidae</taxon>
        <taxon>Neospora</taxon>
    </lineage>
</organism>
<evidence type="ECO:0000259" key="2">
    <source>
        <dbReference type="PROSITE" id="PS50042"/>
    </source>
</evidence>
<feature type="domain" description="Cyclic nucleotide-binding" evidence="2">
    <location>
        <begin position="35"/>
        <end position="157"/>
    </location>
</feature>
<feature type="region of interest" description="Disordered" evidence="1">
    <location>
        <begin position="298"/>
        <end position="323"/>
    </location>
</feature>
<dbReference type="Pfam" id="PF00027">
    <property type="entry name" value="cNMP_binding"/>
    <property type="match status" value="1"/>
</dbReference>
<dbReference type="EMBL" id="LN714481">
    <property type="protein sequence ID" value="CEL66259.1"/>
    <property type="molecule type" value="Genomic_DNA"/>
</dbReference>
<proteinExistence type="predicted"/>
<feature type="domain" description="Cyclic nucleotide-binding" evidence="2">
    <location>
        <begin position="160"/>
        <end position="205"/>
    </location>
</feature>
<dbReference type="InterPro" id="IPR014710">
    <property type="entry name" value="RmlC-like_jellyroll"/>
</dbReference>
<accession>A0A0F7U8N2</accession>
<evidence type="ECO:0000313" key="3">
    <source>
        <dbReference type="EMBL" id="CEL66259.1"/>
    </source>
</evidence>
<sequence>MKGSLTFLQLEALREAASKVDDIDGMFQVISNVNLFSKLDEATQKSLCRSLTYEVYAPKQVVFRYGDWGDKYYIVLTGRVSVQAPVTPTSETFQQVAILESGGGFGEMALMENKPRAATVVCLETTGTLVLTREAYQTMAMRKHKEMFEKHVHFLQSLTFLRGCADTDIKALAEKLKEHSYPGPHIILRQGEEASQVILVESGTVLALRSMKVDANLNLVPKKREKRSSRLSLLNAAGKAGANGNGPQEAGTEGMPLPFKVELYESSKRPQASPAGISIDQQDATAGKHVLVEDDVVAKSAETSPSAETGKMGGDGKPKKRSGNKTLVLQVANLNRRSIYGAREILDGEKNAIVAERGNVYGVTLVAFPAAQVFSIDKRQFLKSLTDEMKRSIDLASGPLPEDSELLHQYLQAVKWDAYKRQLADEVRLRFK</sequence>
<dbReference type="InterPro" id="IPR018490">
    <property type="entry name" value="cNMP-bd_dom_sf"/>
</dbReference>
<dbReference type="PANTHER" id="PTHR23011">
    <property type="entry name" value="CYCLIC NUCLEOTIDE-BINDING DOMAIN CONTAINING PROTEIN"/>
    <property type="match status" value="1"/>
</dbReference>
<dbReference type="PROSITE" id="PS50042">
    <property type="entry name" value="CNMP_BINDING_3"/>
    <property type="match status" value="2"/>
</dbReference>
<evidence type="ECO:0000256" key="1">
    <source>
        <dbReference type="SAM" id="MobiDB-lite"/>
    </source>
</evidence>
<dbReference type="InterPro" id="IPR000595">
    <property type="entry name" value="cNMP-bd_dom"/>
</dbReference>
<dbReference type="InterPro" id="IPR018488">
    <property type="entry name" value="cNMP-bd_CS"/>
</dbReference>